<gene>
    <name evidence="11" type="ORF">A3G50_01460</name>
</gene>
<organism evidence="11 12">
    <name type="scientific">Candidatus Jorgensenbacteria bacterium RIFCSPLOWO2_12_FULL_42_11</name>
    <dbReference type="NCBI Taxonomy" id="1798473"/>
    <lineage>
        <taxon>Bacteria</taxon>
        <taxon>Candidatus Joergenseniibacteriota</taxon>
    </lineage>
</organism>
<dbReference type="EMBL" id="MFKM01000017">
    <property type="protein sequence ID" value="OGG43321.1"/>
    <property type="molecule type" value="Genomic_DNA"/>
</dbReference>
<keyword evidence="6 7" id="KW-0186">Copper</keyword>
<feature type="domain" description="Blue (type 1) copper" evidence="10">
    <location>
        <begin position="55"/>
        <end position="134"/>
    </location>
</feature>
<evidence type="ECO:0000256" key="2">
    <source>
        <dbReference type="ARBA" id="ARBA00022448"/>
    </source>
</evidence>
<evidence type="ECO:0000313" key="11">
    <source>
        <dbReference type="EMBL" id="OGG43321.1"/>
    </source>
</evidence>
<dbReference type="AlphaFoldDB" id="A0A1F6C2D6"/>
<evidence type="ECO:0000256" key="8">
    <source>
        <dbReference type="SAM" id="MobiDB-lite"/>
    </source>
</evidence>
<feature type="compositionally biased region" description="Low complexity" evidence="8">
    <location>
        <begin position="36"/>
        <end position="49"/>
    </location>
</feature>
<dbReference type="InterPro" id="IPR008972">
    <property type="entry name" value="Cupredoxin"/>
</dbReference>
<comment type="caution">
    <text evidence="11">The sequence shown here is derived from an EMBL/GenBank/DDBJ whole genome shotgun (WGS) entry which is preliminary data.</text>
</comment>
<feature type="binding site" evidence="7">
    <location>
        <position position="124"/>
    </location>
    <ligand>
        <name>Cu cation</name>
        <dbReference type="ChEBI" id="CHEBI:23378"/>
    </ligand>
</feature>
<keyword evidence="9" id="KW-0472">Membrane</keyword>
<evidence type="ECO:0000256" key="4">
    <source>
        <dbReference type="ARBA" id="ARBA00022764"/>
    </source>
</evidence>
<feature type="binding site" evidence="7">
    <location>
        <position position="121"/>
    </location>
    <ligand>
        <name>Cu cation</name>
        <dbReference type="ChEBI" id="CHEBI:23378"/>
    </ligand>
</feature>
<feature type="binding site" evidence="7">
    <location>
        <position position="86"/>
    </location>
    <ligand>
        <name>Cu cation</name>
        <dbReference type="ChEBI" id="CHEBI:23378"/>
    </ligand>
</feature>
<name>A0A1F6C2D6_9BACT</name>
<feature type="region of interest" description="Disordered" evidence="8">
    <location>
        <begin position="33"/>
        <end position="54"/>
    </location>
</feature>
<dbReference type="Gene3D" id="2.60.40.420">
    <property type="entry name" value="Cupredoxins - blue copper proteins"/>
    <property type="match status" value="1"/>
</dbReference>
<evidence type="ECO:0000256" key="1">
    <source>
        <dbReference type="ARBA" id="ARBA00004418"/>
    </source>
</evidence>
<keyword evidence="3 7" id="KW-0479">Metal-binding</keyword>
<dbReference type="CDD" id="cd13921">
    <property type="entry name" value="Amicyanin"/>
    <property type="match status" value="1"/>
</dbReference>
<dbReference type="Proteomes" id="UP000176633">
    <property type="component" value="Unassembled WGS sequence"/>
</dbReference>
<dbReference type="STRING" id="1798473.A3G50_01460"/>
<proteinExistence type="predicted"/>
<protein>
    <recommendedName>
        <fullName evidence="10">Blue (type 1) copper domain-containing protein</fullName>
    </recommendedName>
</protein>
<keyword evidence="5" id="KW-0249">Electron transport</keyword>
<comment type="subcellular location">
    <subcellularLocation>
        <location evidence="1">Periplasm</location>
    </subcellularLocation>
</comment>
<dbReference type="PANTHER" id="PTHR36507">
    <property type="entry name" value="BLL1555 PROTEIN"/>
    <property type="match status" value="1"/>
</dbReference>
<dbReference type="PRINTS" id="PR00155">
    <property type="entry name" value="AMICYANIN"/>
</dbReference>
<comment type="cofactor">
    <cofactor evidence="7">
        <name>Cu cation</name>
        <dbReference type="ChEBI" id="CHEBI:23378"/>
    </cofactor>
    <text evidence="7">Binds 1 copper ion per subunit.</text>
</comment>
<evidence type="ECO:0000313" key="12">
    <source>
        <dbReference type="Proteomes" id="UP000176633"/>
    </source>
</evidence>
<dbReference type="InterPro" id="IPR052721">
    <property type="entry name" value="ET_Amicyanin"/>
</dbReference>
<evidence type="ECO:0000256" key="5">
    <source>
        <dbReference type="ARBA" id="ARBA00022982"/>
    </source>
</evidence>
<sequence>MIKKSWLVLIIIIILITSGIYLFARKEKAEAPAVPSANNSSTNNQTSENVPRERGVNIENFSFNPSELKIKRGETVAWENKDFAAHTIVSDFGNELSSAALSKGKTYSHAFNAAGAFDYHCGVHPSMKAKIIVE</sequence>
<evidence type="ECO:0000256" key="6">
    <source>
        <dbReference type="ARBA" id="ARBA00023008"/>
    </source>
</evidence>
<dbReference type="Pfam" id="PF00127">
    <property type="entry name" value="Copper-bind"/>
    <property type="match status" value="1"/>
</dbReference>
<dbReference type="GO" id="GO:0005507">
    <property type="term" value="F:copper ion binding"/>
    <property type="evidence" value="ECO:0007669"/>
    <property type="project" value="InterPro"/>
</dbReference>
<evidence type="ECO:0000256" key="9">
    <source>
        <dbReference type="SAM" id="Phobius"/>
    </source>
</evidence>
<dbReference type="GO" id="GO:0042597">
    <property type="term" value="C:periplasmic space"/>
    <property type="evidence" value="ECO:0007669"/>
    <property type="project" value="UniProtKB-SubCell"/>
</dbReference>
<dbReference type="PANTHER" id="PTHR36507:SF1">
    <property type="entry name" value="BLL1555 PROTEIN"/>
    <property type="match status" value="1"/>
</dbReference>
<dbReference type="InterPro" id="IPR035668">
    <property type="entry name" value="Amicyanin"/>
</dbReference>
<reference evidence="11 12" key="1">
    <citation type="journal article" date="2016" name="Nat. Commun.">
        <title>Thousands of microbial genomes shed light on interconnected biogeochemical processes in an aquifer system.</title>
        <authorList>
            <person name="Anantharaman K."/>
            <person name="Brown C.T."/>
            <person name="Hug L.A."/>
            <person name="Sharon I."/>
            <person name="Castelle C.J."/>
            <person name="Probst A.J."/>
            <person name="Thomas B.C."/>
            <person name="Singh A."/>
            <person name="Wilkins M.J."/>
            <person name="Karaoz U."/>
            <person name="Brodie E.L."/>
            <person name="Williams K.H."/>
            <person name="Hubbard S.S."/>
            <person name="Banfield J.F."/>
        </authorList>
    </citation>
    <scope>NUCLEOTIDE SEQUENCE [LARGE SCALE GENOMIC DNA]</scope>
</reference>
<feature type="transmembrane region" description="Helical" evidence="9">
    <location>
        <begin position="6"/>
        <end position="24"/>
    </location>
</feature>
<keyword evidence="4" id="KW-0574">Periplasm</keyword>
<evidence type="ECO:0000259" key="10">
    <source>
        <dbReference type="Pfam" id="PF00127"/>
    </source>
</evidence>
<keyword evidence="2" id="KW-0813">Transport</keyword>
<keyword evidence="9" id="KW-1133">Transmembrane helix</keyword>
<evidence type="ECO:0000256" key="3">
    <source>
        <dbReference type="ARBA" id="ARBA00022723"/>
    </source>
</evidence>
<evidence type="ECO:0000256" key="7">
    <source>
        <dbReference type="PIRSR" id="PIRSR602386-1"/>
    </source>
</evidence>
<dbReference type="InterPro" id="IPR002386">
    <property type="entry name" value="Amicyanin/Pseudoazurin"/>
</dbReference>
<keyword evidence="9" id="KW-0812">Transmembrane</keyword>
<dbReference type="SUPFAM" id="SSF49503">
    <property type="entry name" value="Cupredoxins"/>
    <property type="match status" value="1"/>
</dbReference>
<accession>A0A1F6C2D6</accession>
<dbReference type="GO" id="GO:0009055">
    <property type="term" value="F:electron transfer activity"/>
    <property type="evidence" value="ECO:0007669"/>
    <property type="project" value="InterPro"/>
</dbReference>
<dbReference type="InterPro" id="IPR000923">
    <property type="entry name" value="BlueCu_1"/>
</dbReference>